<keyword evidence="6" id="KW-0732">Signal</keyword>
<dbReference type="Gene3D" id="3.30.430.20">
    <property type="entry name" value="Gnk2 domain, C-X8-C-X2-C motif"/>
    <property type="match status" value="2"/>
</dbReference>
<gene>
    <name evidence="20" type="primary">LOC116204612</name>
</gene>
<feature type="domain" description="Gnk2-homologous" evidence="18">
    <location>
        <begin position="144"/>
        <end position="252"/>
    </location>
</feature>
<protein>
    <submittedName>
        <fullName evidence="20">Receptor-like protein kinase At4g00960</fullName>
    </submittedName>
</protein>
<evidence type="ECO:0000259" key="17">
    <source>
        <dbReference type="PROSITE" id="PS50011"/>
    </source>
</evidence>
<feature type="binding site" evidence="15">
    <location>
        <position position="362"/>
    </location>
    <ligand>
        <name>ATP</name>
        <dbReference type="ChEBI" id="CHEBI:30616"/>
    </ligand>
</feature>
<dbReference type="RefSeq" id="XP_031392640.1">
    <property type="nucleotide sequence ID" value="XM_031536780.1"/>
</dbReference>
<dbReference type="GO" id="GO:0004674">
    <property type="term" value="F:protein serine/threonine kinase activity"/>
    <property type="evidence" value="ECO:0007669"/>
    <property type="project" value="UniProtKB-KW"/>
</dbReference>
<dbReference type="GO" id="GO:0005524">
    <property type="term" value="F:ATP binding"/>
    <property type="evidence" value="ECO:0007669"/>
    <property type="project" value="UniProtKB-UniRule"/>
</dbReference>
<name>A0A6P8D7R4_PUNGR</name>
<evidence type="ECO:0000256" key="15">
    <source>
        <dbReference type="PROSITE-ProRule" id="PRU10141"/>
    </source>
</evidence>
<dbReference type="CDD" id="cd23509">
    <property type="entry name" value="Gnk2-like"/>
    <property type="match status" value="2"/>
</dbReference>
<evidence type="ECO:0000256" key="9">
    <source>
        <dbReference type="ARBA" id="ARBA00022777"/>
    </source>
</evidence>
<evidence type="ECO:0000256" key="6">
    <source>
        <dbReference type="ARBA" id="ARBA00022729"/>
    </source>
</evidence>
<reference evidence="19" key="1">
    <citation type="journal article" date="2020" name="Plant Biotechnol. J.">
        <title>The pomegranate (Punica granatum L.) draft genome dissects genetic divergence between soft- and hard-seeded cultivars.</title>
        <authorList>
            <person name="Luo X."/>
            <person name="Li H."/>
            <person name="Wu Z."/>
            <person name="Yao W."/>
            <person name="Zhao P."/>
            <person name="Cao D."/>
            <person name="Yu H."/>
            <person name="Li K."/>
            <person name="Poudel K."/>
            <person name="Zhao D."/>
            <person name="Zhang F."/>
            <person name="Xia X."/>
            <person name="Chen L."/>
            <person name="Wang Q."/>
            <person name="Jing D."/>
            <person name="Cao S."/>
        </authorList>
    </citation>
    <scope>NUCLEOTIDE SEQUENCE [LARGE SCALE GENOMIC DNA]</scope>
    <source>
        <strain evidence="19">cv. Tunisia</strain>
    </source>
</reference>
<accession>A0A6P8D7R4</accession>
<dbReference type="Pfam" id="PF07714">
    <property type="entry name" value="PK_Tyr_Ser-Thr"/>
    <property type="match status" value="1"/>
</dbReference>
<sequence>MAMASPLRFFLALVAQFGTSSITLLFLLFYCPAIPTQVNAFCYDNGNFTANSSYAENRRLLLSTLHSKANDGFFSGSIGTSPDTVYALSFCRGDLPAQNWKGVMNSTAIKLMVSCPYQKQGISYEDSCCIVRYSDRPIDGILDMSINEIAYNTRNLSLSWDRFNQTWRNHMESLAVNASKGSRRKFATGEATVPGLNTTYALLQCSPDLSESDCLRCLINSTSDYQNCCQGKSGGVVIRMPSCFLRWDLYNFYVSSQATAPTPSLPPPPDDGAQGYLVVSIVVPAICFLIIVILITILLYRRRLKLKVPPASTEEWTADDSRLFMLSEIRAATNDFSEILGQGGFGKVYKGKLADGQQIAVKRLERCSNEGKKQFKNEITLMAGIQHKNLVKLVGFCFEEGERILIYEFVPYASLDRFISDPNKRVLLDWTKRYRIIKGIAQGLLYLHVDSQLRIIHRDLKPANVLLDDEMNPKIADFGTARLFASDQSRERTRKIAGTYGYMAPEYVIRGEISLKTDVYSFGVVVLEIISGQKNGYLNIAGSLVHLVSYAWKNWKKGTVMNLVDPFLKDVSPVSEMLDCIHIALLCVQEDVVCRPTMASVTLMLNHESHSLPTPSRPAFINNSSTMENQIQAQPEQPLARTTPSSINELSISNMYPR</sequence>
<dbReference type="PROSITE" id="PS50011">
    <property type="entry name" value="PROTEIN_KINASE_DOM"/>
    <property type="match status" value="1"/>
</dbReference>
<keyword evidence="3" id="KW-0597">Phosphoprotein</keyword>
<dbReference type="SUPFAM" id="SSF56112">
    <property type="entry name" value="Protein kinase-like (PK-like)"/>
    <property type="match status" value="1"/>
</dbReference>
<dbReference type="Gene3D" id="1.10.510.10">
    <property type="entry name" value="Transferase(Phosphotransferase) domain 1"/>
    <property type="match status" value="1"/>
</dbReference>
<dbReference type="GO" id="GO:0005886">
    <property type="term" value="C:plasma membrane"/>
    <property type="evidence" value="ECO:0007669"/>
    <property type="project" value="TreeGrafter"/>
</dbReference>
<dbReference type="InterPro" id="IPR038408">
    <property type="entry name" value="GNK2_sf"/>
</dbReference>
<evidence type="ECO:0000313" key="20">
    <source>
        <dbReference type="RefSeq" id="XP_031392640.1"/>
    </source>
</evidence>
<dbReference type="Proteomes" id="UP000515151">
    <property type="component" value="Chromosome 4"/>
</dbReference>
<dbReference type="InterPro" id="IPR001245">
    <property type="entry name" value="Ser-Thr/Tyr_kinase_cat_dom"/>
</dbReference>
<dbReference type="SMART" id="SM00220">
    <property type="entry name" value="S_TKc"/>
    <property type="match status" value="1"/>
</dbReference>
<keyword evidence="5 16" id="KW-0812">Transmembrane</keyword>
<dbReference type="OrthoDB" id="4062651at2759"/>
<dbReference type="Pfam" id="PF01657">
    <property type="entry name" value="Stress-antifung"/>
    <property type="match status" value="2"/>
</dbReference>
<keyword evidence="14" id="KW-0325">Glycoprotein</keyword>
<dbReference type="InterPro" id="IPR011009">
    <property type="entry name" value="Kinase-like_dom_sf"/>
</dbReference>
<dbReference type="PROSITE" id="PS51473">
    <property type="entry name" value="GNK2"/>
    <property type="match status" value="2"/>
</dbReference>
<organism evidence="19 20">
    <name type="scientific">Punica granatum</name>
    <name type="common">Pomegranate</name>
    <dbReference type="NCBI Taxonomy" id="22663"/>
    <lineage>
        <taxon>Eukaryota</taxon>
        <taxon>Viridiplantae</taxon>
        <taxon>Streptophyta</taxon>
        <taxon>Embryophyta</taxon>
        <taxon>Tracheophyta</taxon>
        <taxon>Spermatophyta</taxon>
        <taxon>Magnoliopsida</taxon>
        <taxon>eudicotyledons</taxon>
        <taxon>Gunneridae</taxon>
        <taxon>Pentapetalae</taxon>
        <taxon>rosids</taxon>
        <taxon>malvids</taxon>
        <taxon>Myrtales</taxon>
        <taxon>Lythraceae</taxon>
        <taxon>Punica</taxon>
    </lineage>
</organism>
<keyword evidence="2" id="KW-0723">Serine/threonine-protein kinase</keyword>
<dbReference type="FunFam" id="3.30.200.20:FF:000178">
    <property type="entry name" value="serine/threonine-protein kinase PBS1-like"/>
    <property type="match status" value="1"/>
</dbReference>
<dbReference type="FunFam" id="1.10.510.10:FF:000343">
    <property type="entry name" value="Cysteine-rich receptor-like protein kinase 28"/>
    <property type="match status" value="1"/>
</dbReference>
<keyword evidence="19" id="KW-1185">Reference proteome</keyword>
<evidence type="ECO:0000256" key="2">
    <source>
        <dbReference type="ARBA" id="ARBA00022527"/>
    </source>
</evidence>
<comment type="subcellular location">
    <subcellularLocation>
        <location evidence="1">Membrane</location>
        <topology evidence="1">Single-pass membrane protein</topology>
    </subcellularLocation>
</comment>
<keyword evidence="8 15" id="KW-0547">Nucleotide-binding</keyword>
<evidence type="ECO:0000256" key="12">
    <source>
        <dbReference type="ARBA" id="ARBA00023136"/>
    </source>
</evidence>
<keyword evidence="4" id="KW-0808">Transferase</keyword>
<evidence type="ECO:0000256" key="13">
    <source>
        <dbReference type="ARBA" id="ARBA00023170"/>
    </source>
</evidence>
<dbReference type="InterPro" id="IPR008271">
    <property type="entry name" value="Ser/Thr_kinase_AS"/>
</dbReference>
<feature type="transmembrane region" description="Helical" evidence="16">
    <location>
        <begin position="276"/>
        <end position="300"/>
    </location>
</feature>
<dbReference type="GeneID" id="116204612"/>
<dbReference type="PROSITE" id="PS00108">
    <property type="entry name" value="PROTEIN_KINASE_ST"/>
    <property type="match status" value="1"/>
</dbReference>
<evidence type="ECO:0000256" key="16">
    <source>
        <dbReference type="SAM" id="Phobius"/>
    </source>
</evidence>
<evidence type="ECO:0000256" key="7">
    <source>
        <dbReference type="ARBA" id="ARBA00022737"/>
    </source>
</evidence>
<keyword evidence="12 16" id="KW-0472">Membrane</keyword>
<proteinExistence type="predicted"/>
<evidence type="ECO:0000256" key="4">
    <source>
        <dbReference type="ARBA" id="ARBA00022679"/>
    </source>
</evidence>
<feature type="domain" description="Protein kinase" evidence="17">
    <location>
        <begin position="334"/>
        <end position="610"/>
    </location>
</feature>
<dbReference type="InterPro" id="IPR017441">
    <property type="entry name" value="Protein_kinase_ATP_BS"/>
</dbReference>
<dbReference type="CDD" id="cd14066">
    <property type="entry name" value="STKc_IRAK"/>
    <property type="match status" value="1"/>
</dbReference>
<dbReference type="InterPro" id="IPR000719">
    <property type="entry name" value="Prot_kinase_dom"/>
</dbReference>
<keyword evidence="13" id="KW-0675">Receptor</keyword>
<evidence type="ECO:0000256" key="11">
    <source>
        <dbReference type="ARBA" id="ARBA00022989"/>
    </source>
</evidence>
<evidence type="ECO:0000259" key="18">
    <source>
        <dbReference type="PROSITE" id="PS51473"/>
    </source>
</evidence>
<evidence type="ECO:0000256" key="8">
    <source>
        <dbReference type="ARBA" id="ARBA00022741"/>
    </source>
</evidence>
<feature type="domain" description="Gnk2-homologous" evidence="18">
    <location>
        <begin position="36"/>
        <end position="138"/>
    </location>
</feature>
<dbReference type="FunFam" id="3.30.430.20:FF:000007">
    <property type="entry name" value="Cysteine-rich receptor-like protein kinase 11"/>
    <property type="match status" value="1"/>
</dbReference>
<evidence type="ECO:0000256" key="3">
    <source>
        <dbReference type="ARBA" id="ARBA00022553"/>
    </source>
</evidence>
<dbReference type="InterPro" id="IPR002902">
    <property type="entry name" value="GNK2"/>
</dbReference>
<evidence type="ECO:0000256" key="10">
    <source>
        <dbReference type="ARBA" id="ARBA00022840"/>
    </source>
</evidence>
<evidence type="ECO:0000313" key="19">
    <source>
        <dbReference type="Proteomes" id="UP000515151"/>
    </source>
</evidence>
<dbReference type="Gene3D" id="3.30.200.20">
    <property type="entry name" value="Phosphorylase Kinase, domain 1"/>
    <property type="match status" value="1"/>
</dbReference>
<keyword evidence="9" id="KW-0418">Kinase</keyword>
<keyword evidence="11 16" id="KW-1133">Transmembrane helix</keyword>
<keyword evidence="10 15" id="KW-0067">ATP-binding</keyword>
<evidence type="ECO:0000256" key="14">
    <source>
        <dbReference type="ARBA" id="ARBA00023180"/>
    </source>
</evidence>
<dbReference type="PANTHER" id="PTHR27002:SF1104">
    <property type="entry name" value="CYSTEINE-RICH RECEPTOR-LIKE PROTEIN KINASE 27-RELATED"/>
    <property type="match status" value="1"/>
</dbReference>
<evidence type="ECO:0000256" key="1">
    <source>
        <dbReference type="ARBA" id="ARBA00004167"/>
    </source>
</evidence>
<dbReference type="PROSITE" id="PS00107">
    <property type="entry name" value="PROTEIN_KINASE_ATP"/>
    <property type="match status" value="1"/>
</dbReference>
<keyword evidence="7" id="KW-0677">Repeat</keyword>
<evidence type="ECO:0000256" key="5">
    <source>
        <dbReference type="ARBA" id="ARBA00022692"/>
    </source>
</evidence>
<dbReference type="AlphaFoldDB" id="A0A6P8D7R4"/>
<reference evidence="20" key="2">
    <citation type="submission" date="2025-08" db="UniProtKB">
        <authorList>
            <consortium name="RefSeq"/>
        </authorList>
    </citation>
    <scope>IDENTIFICATION</scope>
    <source>
        <tissue evidence="20">Leaf</tissue>
    </source>
</reference>
<dbReference type="PANTHER" id="PTHR27002">
    <property type="entry name" value="RECEPTOR-LIKE SERINE/THREONINE-PROTEIN KINASE SD1-8"/>
    <property type="match status" value="1"/>
</dbReference>